<keyword evidence="1 2" id="KW-0808">Transferase</keyword>
<sequence>MSKVMQLDDAMGRVSRGSRLMIGEFVGAAEPTKCIEWLVEHEVGDLTLIALTPGMTGGFGKGHLYAKGLVKELISSHVATTTESSDAYLADKLLVRQFYPMGTVAEKVRAGAMGLGGVLVPVGIGILDQPGLFPELAEPKQKIMLNGKEYFVEEALRADVALVKGWRADELGNVEFRYTSAQNQCDIAMAADYAIVEVNEIVPVGTIPPDRVGIPGPFIDAVVQGQTLAEQNDHYRNHWIKLGRLAPVAP</sequence>
<dbReference type="RefSeq" id="WP_111417227.1">
    <property type="nucleotide sequence ID" value="NZ_NPEX01000004.1"/>
</dbReference>
<organism evidence="2 3">
    <name type="scientific">Rhodoplanes roseus</name>
    <dbReference type="NCBI Taxonomy" id="29409"/>
    <lineage>
        <taxon>Bacteria</taxon>
        <taxon>Pseudomonadati</taxon>
        <taxon>Pseudomonadota</taxon>
        <taxon>Alphaproteobacteria</taxon>
        <taxon>Hyphomicrobiales</taxon>
        <taxon>Nitrobacteraceae</taxon>
        <taxon>Rhodoplanes</taxon>
    </lineage>
</organism>
<name>A0A327L6M0_9BRAD</name>
<proteinExistence type="predicted"/>
<reference evidence="2 3" key="1">
    <citation type="submission" date="2017-07" db="EMBL/GenBank/DDBJ databases">
        <title>Draft Genome Sequences of Select Purple Nonsulfur Bacteria.</title>
        <authorList>
            <person name="Lasarre B."/>
            <person name="Mckinlay J.B."/>
        </authorList>
    </citation>
    <scope>NUCLEOTIDE SEQUENCE [LARGE SCALE GENOMIC DNA]</scope>
    <source>
        <strain evidence="2 3">DSM 5909</strain>
    </source>
</reference>
<evidence type="ECO:0000313" key="2">
    <source>
        <dbReference type="EMBL" id="RAI45976.1"/>
    </source>
</evidence>
<dbReference type="Pfam" id="PF01144">
    <property type="entry name" value="CoA_trans"/>
    <property type="match status" value="1"/>
</dbReference>
<evidence type="ECO:0000256" key="1">
    <source>
        <dbReference type="ARBA" id="ARBA00022679"/>
    </source>
</evidence>
<accession>A0A327L6M0</accession>
<dbReference type="EMBL" id="NPEX01000004">
    <property type="protein sequence ID" value="RAI45976.1"/>
    <property type="molecule type" value="Genomic_DNA"/>
</dbReference>
<dbReference type="NCBIfam" id="TIGR02429">
    <property type="entry name" value="pcaI_scoA_fam"/>
    <property type="match status" value="1"/>
</dbReference>
<dbReference type="Gene3D" id="3.40.1080.10">
    <property type="entry name" value="Glutaconate Coenzyme A-transferase"/>
    <property type="match status" value="1"/>
</dbReference>
<dbReference type="OrthoDB" id="9777193at2"/>
<protein>
    <submittedName>
        <fullName evidence="2">Acyl CoA--acetate/3-ketoacid CoA transferase subunit alpha</fullName>
    </submittedName>
</protein>
<dbReference type="AlphaFoldDB" id="A0A327L6M0"/>
<dbReference type="GO" id="GO:0008410">
    <property type="term" value="F:CoA-transferase activity"/>
    <property type="evidence" value="ECO:0007669"/>
    <property type="project" value="InterPro"/>
</dbReference>
<dbReference type="InterPro" id="IPR004165">
    <property type="entry name" value="CoA_trans_fam_I"/>
</dbReference>
<keyword evidence="3" id="KW-1185">Reference proteome</keyword>
<dbReference type="SMART" id="SM00882">
    <property type="entry name" value="CoA_trans"/>
    <property type="match status" value="1"/>
</dbReference>
<dbReference type="Proteomes" id="UP000249130">
    <property type="component" value="Unassembled WGS sequence"/>
</dbReference>
<dbReference type="PANTHER" id="PTHR13707:SF60">
    <property type="entry name" value="ACETATE COA-TRANSFERASE SUBUNIT ALPHA"/>
    <property type="match status" value="1"/>
</dbReference>
<dbReference type="PANTHER" id="PTHR13707">
    <property type="entry name" value="KETOACID-COENZYME A TRANSFERASE"/>
    <property type="match status" value="1"/>
</dbReference>
<comment type="caution">
    <text evidence="2">The sequence shown here is derived from an EMBL/GenBank/DDBJ whole genome shotgun (WGS) entry which is preliminary data.</text>
</comment>
<gene>
    <name evidence="2" type="ORF">CH341_01295</name>
</gene>
<dbReference type="SUPFAM" id="SSF100950">
    <property type="entry name" value="NagB/RpiA/CoA transferase-like"/>
    <property type="match status" value="1"/>
</dbReference>
<dbReference type="InterPro" id="IPR012792">
    <property type="entry name" value="3-oxoacid_CoA-transf_A"/>
</dbReference>
<evidence type="ECO:0000313" key="3">
    <source>
        <dbReference type="Proteomes" id="UP000249130"/>
    </source>
</evidence>
<dbReference type="InterPro" id="IPR037171">
    <property type="entry name" value="NagB/RpiA_transferase-like"/>
</dbReference>